<dbReference type="EMBL" id="CAJNNV010027720">
    <property type="protein sequence ID" value="CAE8621361.1"/>
    <property type="molecule type" value="Genomic_DNA"/>
</dbReference>
<dbReference type="InterPro" id="IPR000504">
    <property type="entry name" value="RRM_dom"/>
</dbReference>
<gene>
    <name evidence="5" type="ORF">PGLA1383_LOCUS38880</name>
</gene>
<feature type="domain" description="RRM" evidence="4">
    <location>
        <begin position="102"/>
        <end position="146"/>
    </location>
</feature>
<proteinExistence type="predicted"/>
<dbReference type="SUPFAM" id="SSF54928">
    <property type="entry name" value="RNA-binding domain, RBD"/>
    <property type="match status" value="1"/>
</dbReference>
<evidence type="ECO:0000256" key="1">
    <source>
        <dbReference type="ARBA" id="ARBA00022737"/>
    </source>
</evidence>
<dbReference type="GO" id="GO:0003723">
    <property type="term" value="F:RNA binding"/>
    <property type="evidence" value="ECO:0007669"/>
    <property type="project" value="UniProtKB-UniRule"/>
</dbReference>
<comment type="caution">
    <text evidence="5">The sequence shown here is derived from an EMBL/GenBank/DDBJ whole genome shotgun (WGS) entry which is preliminary data.</text>
</comment>
<evidence type="ECO:0000256" key="2">
    <source>
        <dbReference type="ARBA" id="ARBA00022884"/>
    </source>
</evidence>
<dbReference type="Gene3D" id="3.30.70.330">
    <property type="match status" value="2"/>
</dbReference>
<dbReference type="InterPro" id="IPR035979">
    <property type="entry name" value="RBD_domain_sf"/>
</dbReference>
<protein>
    <recommendedName>
        <fullName evidence="4">RRM domain-containing protein</fullName>
    </recommendedName>
</protein>
<dbReference type="AlphaFoldDB" id="A0A813G8F4"/>
<dbReference type="PROSITE" id="PS50102">
    <property type="entry name" value="RRM"/>
    <property type="match status" value="2"/>
</dbReference>
<organism evidence="5 6">
    <name type="scientific">Polarella glacialis</name>
    <name type="common">Dinoflagellate</name>
    <dbReference type="NCBI Taxonomy" id="89957"/>
    <lineage>
        <taxon>Eukaryota</taxon>
        <taxon>Sar</taxon>
        <taxon>Alveolata</taxon>
        <taxon>Dinophyceae</taxon>
        <taxon>Suessiales</taxon>
        <taxon>Suessiaceae</taxon>
        <taxon>Polarella</taxon>
    </lineage>
</organism>
<reference evidence="5" key="1">
    <citation type="submission" date="2021-02" db="EMBL/GenBank/DDBJ databases">
        <authorList>
            <person name="Dougan E. K."/>
            <person name="Rhodes N."/>
            <person name="Thang M."/>
            <person name="Chan C."/>
        </authorList>
    </citation>
    <scope>NUCLEOTIDE SEQUENCE</scope>
</reference>
<accession>A0A813G8F4</accession>
<dbReference type="OMA" id="MNSFYVG"/>
<feature type="domain" description="RRM" evidence="4">
    <location>
        <begin position="13"/>
        <end position="91"/>
    </location>
</feature>
<evidence type="ECO:0000259" key="4">
    <source>
        <dbReference type="PROSITE" id="PS50102"/>
    </source>
</evidence>
<dbReference type="InterPro" id="IPR012677">
    <property type="entry name" value="Nucleotide-bd_a/b_plait_sf"/>
</dbReference>
<sequence length="146" mass="16036">MAASPEAGTAGLATLYVGDLHPSVMEADLHDKFSVYGNIALIHVCRDSATRKSLGYAYVNYYSHIDAQQAMDKLNYTEIKGRACRIMWNNKQRARVKGAPEANVFVKNLDASIDSRSLYDTFSIFGNILSAKVSTDAQGNSRGYGF</sequence>
<evidence type="ECO:0000313" key="6">
    <source>
        <dbReference type="Proteomes" id="UP000654075"/>
    </source>
</evidence>
<keyword evidence="2 3" id="KW-0694">RNA-binding</keyword>
<dbReference type="OrthoDB" id="201398at2759"/>
<dbReference type="Proteomes" id="UP000654075">
    <property type="component" value="Unassembled WGS sequence"/>
</dbReference>
<name>A0A813G8F4_POLGL</name>
<keyword evidence="6" id="KW-1185">Reference proteome</keyword>
<feature type="non-terminal residue" evidence="5">
    <location>
        <position position="1"/>
    </location>
</feature>
<evidence type="ECO:0000256" key="3">
    <source>
        <dbReference type="PROSITE-ProRule" id="PRU00176"/>
    </source>
</evidence>
<dbReference type="Pfam" id="PF00076">
    <property type="entry name" value="RRM_1"/>
    <property type="match status" value="2"/>
</dbReference>
<evidence type="ECO:0000313" key="5">
    <source>
        <dbReference type="EMBL" id="CAE8621361.1"/>
    </source>
</evidence>
<keyword evidence="1" id="KW-0677">Repeat</keyword>
<dbReference type="PANTHER" id="PTHR24012">
    <property type="entry name" value="RNA BINDING PROTEIN"/>
    <property type="match status" value="1"/>
</dbReference>
<dbReference type="SMART" id="SM00360">
    <property type="entry name" value="RRM"/>
    <property type="match status" value="1"/>
</dbReference>